<name>A0ABY1S2X1_9GAMM</name>
<dbReference type="EMBL" id="FXWV01000014">
    <property type="protein sequence ID" value="SMR77545.1"/>
    <property type="molecule type" value="Genomic_DNA"/>
</dbReference>
<keyword evidence="3" id="KW-0804">Transcription</keyword>
<evidence type="ECO:0000256" key="3">
    <source>
        <dbReference type="ARBA" id="ARBA00023163"/>
    </source>
</evidence>
<evidence type="ECO:0000256" key="2">
    <source>
        <dbReference type="ARBA" id="ARBA00023125"/>
    </source>
</evidence>
<keyword evidence="7" id="KW-1185">Reference proteome</keyword>
<dbReference type="SUPFAM" id="SSF46689">
    <property type="entry name" value="Homeodomain-like"/>
    <property type="match status" value="1"/>
</dbReference>
<sequence>MSVREQKKQESRRKILDAAARRLREEGLDGAGIAAVMDDAGLTHGAFYSHFKNKDELARAAFVEALSGNREGWTRGPSSEPQTDRFERLAQRYLTREHRDRLDRSCALAALCSEAARGDDAFKQTYEAELYKSLSAIMQKEIADLDEQEFSDALAFMAMMLGSLALSRAVDSEQLSEAILEAGKRHAGRMTQ</sequence>
<dbReference type="PANTHER" id="PTHR47506">
    <property type="entry name" value="TRANSCRIPTIONAL REGULATORY PROTEIN"/>
    <property type="match status" value="1"/>
</dbReference>
<dbReference type="Gene3D" id="1.10.10.60">
    <property type="entry name" value="Homeodomain-like"/>
    <property type="match status" value="1"/>
</dbReference>
<dbReference type="Pfam" id="PF00440">
    <property type="entry name" value="TetR_N"/>
    <property type="match status" value="1"/>
</dbReference>
<feature type="DNA-binding region" description="H-T-H motif" evidence="4">
    <location>
        <begin position="32"/>
        <end position="51"/>
    </location>
</feature>
<accession>A0ABY1S2X1</accession>
<dbReference type="Gene3D" id="1.10.357.10">
    <property type="entry name" value="Tetracycline Repressor, domain 2"/>
    <property type="match status" value="1"/>
</dbReference>
<gene>
    <name evidence="6" type="ORF">SAMN04487964_11436</name>
</gene>
<keyword evidence="2 4" id="KW-0238">DNA-binding</keyword>
<evidence type="ECO:0000259" key="5">
    <source>
        <dbReference type="PROSITE" id="PS50977"/>
    </source>
</evidence>
<evidence type="ECO:0000313" key="7">
    <source>
        <dbReference type="Proteomes" id="UP001159257"/>
    </source>
</evidence>
<evidence type="ECO:0000256" key="1">
    <source>
        <dbReference type="ARBA" id="ARBA00023015"/>
    </source>
</evidence>
<evidence type="ECO:0000313" key="6">
    <source>
        <dbReference type="EMBL" id="SMR77545.1"/>
    </source>
</evidence>
<dbReference type="RefSeq" id="WP_239040447.1">
    <property type="nucleotide sequence ID" value="NZ_BAAAEY010000013.1"/>
</dbReference>
<dbReference type="InterPro" id="IPR036271">
    <property type="entry name" value="Tet_transcr_reg_TetR-rel_C_sf"/>
</dbReference>
<proteinExistence type="predicted"/>
<reference evidence="6 7" key="1">
    <citation type="submission" date="2017-05" db="EMBL/GenBank/DDBJ databases">
        <authorList>
            <person name="Varghese N."/>
            <person name="Submissions S."/>
        </authorList>
    </citation>
    <scope>NUCLEOTIDE SEQUENCE [LARGE SCALE GENOMIC DNA]</scope>
    <source>
        <strain evidence="6 7">CGMCC 1.7287</strain>
    </source>
</reference>
<dbReference type="InterPro" id="IPR001647">
    <property type="entry name" value="HTH_TetR"/>
</dbReference>
<dbReference type="PRINTS" id="PR00455">
    <property type="entry name" value="HTHTETR"/>
</dbReference>
<dbReference type="PROSITE" id="PS50977">
    <property type="entry name" value="HTH_TETR_2"/>
    <property type="match status" value="1"/>
</dbReference>
<evidence type="ECO:0000256" key="4">
    <source>
        <dbReference type="PROSITE-ProRule" id="PRU00335"/>
    </source>
</evidence>
<comment type="caution">
    <text evidence="6">The sequence shown here is derived from an EMBL/GenBank/DDBJ whole genome shotgun (WGS) entry which is preliminary data.</text>
</comment>
<protein>
    <submittedName>
        <fullName evidence="6">Transcriptional regulator, TetR family</fullName>
    </submittedName>
</protein>
<dbReference type="SUPFAM" id="SSF48498">
    <property type="entry name" value="Tetracyclin repressor-like, C-terminal domain"/>
    <property type="match status" value="1"/>
</dbReference>
<feature type="domain" description="HTH tetR-type" evidence="5">
    <location>
        <begin position="9"/>
        <end position="69"/>
    </location>
</feature>
<dbReference type="InterPro" id="IPR009057">
    <property type="entry name" value="Homeodomain-like_sf"/>
</dbReference>
<dbReference type="Proteomes" id="UP001159257">
    <property type="component" value="Unassembled WGS sequence"/>
</dbReference>
<keyword evidence="1" id="KW-0805">Transcription regulation</keyword>
<organism evidence="6 7">
    <name type="scientific">Marinobacterium sediminicola</name>
    <dbReference type="NCBI Taxonomy" id="518898"/>
    <lineage>
        <taxon>Bacteria</taxon>
        <taxon>Pseudomonadati</taxon>
        <taxon>Pseudomonadota</taxon>
        <taxon>Gammaproteobacteria</taxon>
        <taxon>Oceanospirillales</taxon>
        <taxon>Oceanospirillaceae</taxon>
        <taxon>Marinobacterium</taxon>
    </lineage>
</organism>
<dbReference type="PANTHER" id="PTHR47506:SF7">
    <property type="entry name" value="TRANSCRIPTIONAL REGULATORY PROTEIN"/>
    <property type="match status" value="1"/>
</dbReference>